<accession>A0A9X4N125</accession>
<dbReference type="RefSeq" id="WP_304420934.1">
    <property type="nucleotide sequence ID" value="NZ_JANCMU010000005.1"/>
</dbReference>
<proteinExistence type="predicted"/>
<dbReference type="Proteomes" id="UP001152599">
    <property type="component" value="Unassembled WGS sequence"/>
</dbReference>
<evidence type="ECO:0000313" key="1">
    <source>
        <dbReference type="EMBL" id="MDG4946556.1"/>
    </source>
</evidence>
<dbReference type="GO" id="GO:0016853">
    <property type="term" value="F:isomerase activity"/>
    <property type="evidence" value="ECO:0007669"/>
    <property type="project" value="UniProtKB-KW"/>
</dbReference>
<protein>
    <submittedName>
        <fullName evidence="1">Peptidylprolyl isomerase</fullName>
    </submittedName>
</protein>
<comment type="caution">
    <text evidence="1">The sequence shown here is derived from an EMBL/GenBank/DDBJ whole genome shotgun (WGS) entry which is preliminary data.</text>
</comment>
<dbReference type="EMBL" id="JANCMU010000005">
    <property type="protein sequence ID" value="MDG4946556.1"/>
    <property type="molecule type" value="Genomic_DNA"/>
</dbReference>
<keyword evidence="1" id="KW-0413">Isomerase</keyword>
<dbReference type="PROSITE" id="PS51257">
    <property type="entry name" value="PROKAR_LIPOPROTEIN"/>
    <property type="match status" value="1"/>
</dbReference>
<keyword evidence="2" id="KW-1185">Reference proteome</keyword>
<sequence>MRKFIFIFTLLFTLSCQQDNPKNWVAKYKDNILTRSDIQAVIPKGLSEDDSLQFVNQHIEKWVKDKILMSEVDDILTEEEINRIEAQVASYREDLTESIIEDKFMLGFSDEVSEKELMDYYEQFPDTFVLKENIISYRLLEVPQDSATKFKRLLRNGDLEDLELRLKTNNYYYDFTENNWVELDKLLATDILPEKIRKQNLMDENQIFTSTYNNKSFIIQIDEIGKKGNAAPYTFIKPTIKSVVLNKRKLNLLSEKKHKLYEKALENHEIKKK</sequence>
<dbReference type="AlphaFoldDB" id="A0A9X4N125"/>
<organism evidence="1 2">
    <name type="scientific">Profundicola chukchiensis</name>
    <dbReference type="NCBI Taxonomy" id="2961959"/>
    <lineage>
        <taxon>Bacteria</taxon>
        <taxon>Pseudomonadati</taxon>
        <taxon>Bacteroidota</taxon>
        <taxon>Flavobacteriia</taxon>
        <taxon>Flavobacteriales</taxon>
        <taxon>Weeksellaceae</taxon>
        <taxon>Profundicola</taxon>
    </lineage>
</organism>
<reference evidence="1" key="1">
    <citation type="submission" date="2022-07" db="EMBL/GenBank/DDBJ databases">
        <title>Description and genome-wide analysis of Profundicola chukchiensis gen. nov., sp. nov., marine bacteria isolated from bottom sediments of the Chukchi Sea.</title>
        <authorList>
            <person name="Romanenko L."/>
            <person name="Otstavnykh N."/>
            <person name="Kurilenko V."/>
            <person name="Eremeev V."/>
            <person name="Velansky P."/>
            <person name="Mikhailov V."/>
            <person name="Isaeva M."/>
        </authorList>
    </citation>
    <scope>NUCLEOTIDE SEQUENCE</scope>
    <source>
        <strain evidence="1">KMM 9713</strain>
    </source>
</reference>
<evidence type="ECO:0000313" key="2">
    <source>
        <dbReference type="Proteomes" id="UP001152599"/>
    </source>
</evidence>
<name>A0A9X4N125_9FLAO</name>
<gene>
    <name evidence="1" type="ORF">NMK71_09030</name>
</gene>